<dbReference type="OrthoDB" id="9797501at2"/>
<dbReference type="KEGG" id="pmar:B0X71_16505"/>
<evidence type="ECO:0000259" key="1">
    <source>
        <dbReference type="PROSITE" id="PS51736"/>
    </source>
</evidence>
<dbReference type="Pfam" id="PF02796">
    <property type="entry name" value="HTH_7"/>
    <property type="match status" value="1"/>
</dbReference>
<dbReference type="InterPro" id="IPR006120">
    <property type="entry name" value="Resolvase_HTH_dom"/>
</dbReference>
<accession>A0A1Q2L2E1</accession>
<evidence type="ECO:0000313" key="3">
    <source>
        <dbReference type="Proteomes" id="UP000188184"/>
    </source>
</evidence>
<feature type="domain" description="Resolvase/invertase-type recombinase catalytic" evidence="1">
    <location>
        <begin position="1"/>
        <end position="133"/>
    </location>
</feature>
<protein>
    <recommendedName>
        <fullName evidence="1">Resolvase/invertase-type recombinase catalytic domain-containing protein</fullName>
    </recommendedName>
</protein>
<dbReference type="Gene3D" id="3.40.50.1390">
    <property type="entry name" value="Resolvase, N-terminal catalytic domain"/>
    <property type="match status" value="1"/>
</dbReference>
<dbReference type="InterPro" id="IPR036162">
    <property type="entry name" value="Resolvase-like_N_sf"/>
</dbReference>
<dbReference type="RefSeq" id="WP_077590440.1">
    <property type="nucleotide sequence ID" value="NZ_CP019640.1"/>
</dbReference>
<dbReference type="CDD" id="cd03768">
    <property type="entry name" value="SR_ResInv"/>
    <property type="match status" value="1"/>
</dbReference>
<dbReference type="GO" id="GO:0003677">
    <property type="term" value="F:DNA binding"/>
    <property type="evidence" value="ECO:0007669"/>
    <property type="project" value="InterPro"/>
</dbReference>
<name>A0A1Q2L2E1_9BACL</name>
<dbReference type="AlphaFoldDB" id="A0A1Q2L2E1"/>
<keyword evidence="3" id="KW-1185">Reference proteome</keyword>
<dbReference type="EMBL" id="CP019640">
    <property type="protein sequence ID" value="AQQ54544.1"/>
    <property type="molecule type" value="Genomic_DNA"/>
</dbReference>
<evidence type="ECO:0000313" key="2">
    <source>
        <dbReference type="EMBL" id="AQQ54544.1"/>
    </source>
</evidence>
<dbReference type="PROSITE" id="PS51736">
    <property type="entry name" value="RECOMBINASES_3"/>
    <property type="match status" value="1"/>
</dbReference>
<organism evidence="2 3">
    <name type="scientific">Planococcus lenghuensis</name>
    <dbReference type="NCBI Taxonomy" id="2213202"/>
    <lineage>
        <taxon>Bacteria</taxon>
        <taxon>Bacillati</taxon>
        <taxon>Bacillota</taxon>
        <taxon>Bacilli</taxon>
        <taxon>Bacillales</taxon>
        <taxon>Caryophanaceae</taxon>
        <taxon>Planococcus</taxon>
    </lineage>
</organism>
<dbReference type="SMART" id="SM00857">
    <property type="entry name" value="Resolvase"/>
    <property type="match status" value="1"/>
</dbReference>
<dbReference type="Gene3D" id="1.10.10.60">
    <property type="entry name" value="Homeodomain-like"/>
    <property type="match status" value="1"/>
</dbReference>
<dbReference type="Proteomes" id="UP000188184">
    <property type="component" value="Chromosome"/>
</dbReference>
<proteinExistence type="predicted"/>
<dbReference type="InterPro" id="IPR006119">
    <property type="entry name" value="Resolv_N"/>
</dbReference>
<dbReference type="SUPFAM" id="SSF53041">
    <property type="entry name" value="Resolvase-like"/>
    <property type="match status" value="1"/>
</dbReference>
<sequence length="180" mass="20498">MNYGYIRPLADDKMNRHQRKELESVGGIQIVEEEHAGAKRRVALEGLLEAVQEGDRLYVFSLYVLADSTRHLLDIVRLLNEREAELHVLSSGIDTRPFSAYSFLTVLEELAQFQTEAISEKTKMGLLEAQKKGNNAGRPKKSPDAINEALEMYHTKRYSLEEIKEKTGISKSTLYRNLES</sequence>
<reference evidence="2 3" key="1">
    <citation type="submission" date="2017-02" db="EMBL/GenBank/DDBJ databases">
        <title>The complete genomic sequence of a novel cold adapted crude oil-degrading bacterium Planococcus qaidamina Y42.</title>
        <authorList>
            <person name="Yang R."/>
        </authorList>
    </citation>
    <scope>NUCLEOTIDE SEQUENCE [LARGE SCALE GENOMIC DNA]</scope>
    <source>
        <strain evidence="2 3">Y42</strain>
    </source>
</reference>
<dbReference type="GO" id="GO:0000150">
    <property type="term" value="F:DNA strand exchange activity"/>
    <property type="evidence" value="ECO:0007669"/>
    <property type="project" value="InterPro"/>
</dbReference>
<dbReference type="Pfam" id="PF00239">
    <property type="entry name" value="Resolvase"/>
    <property type="match status" value="1"/>
</dbReference>
<gene>
    <name evidence="2" type="ORF">B0X71_16505</name>
</gene>